<accession>H1XPE7</accession>
<dbReference type="InterPro" id="IPR003754">
    <property type="entry name" value="4pyrrol_synth_uPrphyn_synth"/>
</dbReference>
<protein>
    <recommendedName>
        <fullName evidence="7 9">Uroporphyrinogen-III synthase</fullName>
        <ecNumber evidence="3 9">4.2.1.75</ecNumber>
    </recommendedName>
</protein>
<comment type="catalytic activity">
    <reaction evidence="8 9">
        <text>hydroxymethylbilane = uroporphyrinogen III + H2O</text>
        <dbReference type="Rhea" id="RHEA:18965"/>
        <dbReference type="ChEBI" id="CHEBI:15377"/>
        <dbReference type="ChEBI" id="CHEBI:57308"/>
        <dbReference type="ChEBI" id="CHEBI:57845"/>
        <dbReference type="EC" id="4.2.1.75"/>
    </reaction>
</comment>
<dbReference type="CDD" id="cd06578">
    <property type="entry name" value="HemD"/>
    <property type="match status" value="1"/>
</dbReference>
<dbReference type="KEGG" id="caby:Cabys_2677"/>
<evidence type="ECO:0000313" key="11">
    <source>
        <dbReference type="EMBL" id="APF19425.1"/>
    </source>
</evidence>
<dbReference type="InterPro" id="IPR039793">
    <property type="entry name" value="UROS/Hem4"/>
</dbReference>
<dbReference type="PANTHER" id="PTHR38042">
    <property type="entry name" value="UROPORPHYRINOGEN-III SYNTHASE, CHLOROPLASTIC"/>
    <property type="match status" value="1"/>
</dbReference>
<dbReference type="GO" id="GO:0008168">
    <property type="term" value="F:methyltransferase activity"/>
    <property type="evidence" value="ECO:0007669"/>
    <property type="project" value="UniProtKB-KW"/>
</dbReference>
<dbReference type="GO" id="GO:0032259">
    <property type="term" value="P:methylation"/>
    <property type="evidence" value="ECO:0007669"/>
    <property type="project" value="UniProtKB-KW"/>
</dbReference>
<dbReference type="OrthoDB" id="9815856at2"/>
<reference evidence="11 14" key="2">
    <citation type="submission" date="2016-11" db="EMBL/GenBank/DDBJ databases">
        <title>Genomic analysis of Caldithrix abyssi and proposal of a novel bacterial phylum Caldithrichaeota.</title>
        <authorList>
            <person name="Kublanov I."/>
            <person name="Sigalova O."/>
            <person name="Gavrilov S."/>
            <person name="Lebedinsky A."/>
            <person name="Ivanova N."/>
            <person name="Daum C."/>
            <person name="Reddy T."/>
            <person name="Klenk H.P."/>
            <person name="Goker M."/>
            <person name="Reva O."/>
            <person name="Miroshnichenko M."/>
            <person name="Kyprides N."/>
            <person name="Woyke T."/>
            <person name="Gelfand M."/>
        </authorList>
    </citation>
    <scope>NUCLEOTIDE SEQUENCE [LARGE SCALE GENOMIC DNA]</scope>
    <source>
        <strain evidence="11 14">LF13</strain>
    </source>
</reference>
<keyword evidence="11" id="KW-0808">Transferase</keyword>
<dbReference type="HOGENOM" id="CLU_011276_9_5_0"/>
<reference evidence="12 13" key="1">
    <citation type="submission" date="2011-09" db="EMBL/GenBank/DDBJ databases">
        <title>The permanent draft genome of Caldithrix abyssi DSM 13497.</title>
        <authorList>
            <consortium name="US DOE Joint Genome Institute (JGI-PGF)"/>
            <person name="Lucas S."/>
            <person name="Han J."/>
            <person name="Lapidus A."/>
            <person name="Bruce D."/>
            <person name="Goodwin L."/>
            <person name="Pitluck S."/>
            <person name="Peters L."/>
            <person name="Kyrpides N."/>
            <person name="Mavromatis K."/>
            <person name="Ivanova N."/>
            <person name="Mikhailova N."/>
            <person name="Chertkov O."/>
            <person name="Detter J.C."/>
            <person name="Tapia R."/>
            <person name="Han C."/>
            <person name="Land M."/>
            <person name="Hauser L."/>
            <person name="Markowitz V."/>
            <person name="Cheng J.-F."/>
            <person name="Hugenholtz P."/>
            <person name="Woyke T."/>
            <person name="Wu D."/>
            <person name="Spring S."/>
            <person name="Brambilla E."/>
            <person name="Klenk H.-P."/>
            <person name="Eisen J.A."/>
        </authorList>
    </citation>
    <scope>NUCLEOTIDE SEQUENCE [LARGE SCALE GENOMIC DNA]</scope>
    <source>
        <strain evidence="12 13">DSM 13497</strain>
    </source>
</reference>
<dbReference type="GO" id="GO:0006782">
    <property type="term" value="P:protoporphyrinogen IX biosynthetic process"/>
    <property type="evidence" value="ECO:0007669"/>
    <property type="project" value="UniProtKB-UniRule"/>
</dbReference>
<feature type="domain" description="Tetrapyrrole biosynthesis uroporphyrinogen III synthase" evidence="10">
    <location>
        <begin position="20"/>
        <end position="249"/>
    </location>
</feature>
<dbReference type="GO" id="GO:0004852">
    <property type="term" value="F:uroporphyrinogen-III synthase activity"/>
    <property type="evidence" value="ECO:0007669"/>
    <property type="project" value="UniProtKB-UniRule"/>
</dbReference>
<dbReference type="InParanoid" id="H1XPE7"/>
<dbReference type="EMBL" id="CP018099">
    <property type="protein sequence ID" value="APF19425.1"/>
    <property type="molecule type" value="Genomic_DNA"/>
</dbReference>
<evidence type="ECO:0000259" key="10">
    <source>
        <dbReference type="Pfam" id="PF02602"/>
    </source>
</evidence>
<gene>
    <name evidence="11" type="ORF">Cabys_2677</name>
    <name evidence="12" type="ORF">Calab_3721</name>
</gene>
<dbReference type="UniPathway" id="UPA00251">
    <property type="reaction ID" value="UER00320"/>
</dbReference>
<sequence length="263" mass="29232">MKLKNKTIVITRQPEQARTLTQLIEKEGGKAVLFPTIATVAADENIAGQERVIARLEQFDWLIFTSENAVKFFLKRLQDGAIQLPAIKIAAVGSRTAETLEKEGIPIHLIPDDFSAKGLIDAFTTSELRGTKILIPSSNLAREELQTGLKLHGAQVETVIFYKTVPNPNFDHKAFRSLLLNKQIDVITFFSPSAFNFLVEILCLEGLNLLQTSETRLAAIGQTTARAINMQGLKVHIIPKISTSKGMVEAIINYYEGKEDERK</sequence>
<dbReference type="EMBL" id="CM001402">
    <property type="protein sequence ID" value="EHO43318.1"/>
    <property type="molecule type" value="Genomic_DNA"/>
</dbReference>
<dbReference type="InterPro" id="IPR036108">
    <property type="entry name" value="4pyrrol_syn_uPrphyn_synt_sf"/>
</dbReference>
<dbReference type="PANTHER" id="PTHR38042:SF1">
    <property type="entry name" value="UROPORPHYRINOGEN-III SYNTHASE, CHLOROPLASTIC"/>
    <property type="match status" value="1"/>
</dbReference>
<dbReference type="Proteomes" id="UP000004671">
    <property type="component" value="Chromosome"/>
</dbReference>
<keyword evidence="5 9" id="KW-0627">Porphyrin biosynthesis</keyword>
<keyword evidence="11" id="KW-0489">Methyltransferase</keyword>
<evidence type="ECO:0000256" key="8">
    <source>
        <dbReference type="ARBA" id="ARBA00048617"/>
    </source>
</evidence>
<dbReference type="AlphaFoldDB" id="H1XPE7"/>
<evidence type="ECO:0000313" key="13">
    <source>
        <dbReference type="Proteomes" id="UP000004671"/>
    </source>
</evidence>
<evidence type="ECO:0000256" key="7">
    <source>
        <dbReference type="ARBA" id="ARBA00040167"/>
    </source>
</evidence>
<evidence type="ECO:0000256" key="2">
    <source>
        <dbReference type="ARBA" id="ARBA00008133"/>
    </source>
</evidence>
<evidence type="ECO:0000256" key="6">
    <source>
        <dbReference type="ARBA" id="ARBA00037589"/>
    </source>
</evidence>
<evidence type="ECO:0000256" key="5">
    <source>
        <dbReference type="ARBA" id="ARBA00023244"/>
    </source>
</evidence>
<dbReference type="eggNOG" id="COG1587">
    <property type="taxonomic scope" value="Bacteria"/>
</dbReference>
<evidence type="ECO:0000313" key="14">
    <source>
        <dbReference type="Proteomes" id="UP000183868"/>
    </source>
</evidence>
<evidence type="ECO:0000256" key="3">
    <source>
        <dbReference type="ARBA" id="ARBA00013109"/>
    </source>
</evidence>
<organism evidence="12 13">
    <name type="scientific">Caldithrix abyssi DSM 13497</name>
    <dbReference type="NCBI Taxonomy" id="880073"/>
    <lineage>
        <taxon>Bacteria</taxon>
        <taxon>Pseudomonadati</taxon>
        <taxon>Calditrichota</taxon>
        <taxon>Calditrichia</taxon>
        <taxon>Calditrichales</taxon>
        <taxon>Calditrichaceae</taxon>
        <taxon>Caldithrix</taxon>
    </lineage>
</organism>
<dbReference type="Proteomes" id="UP000183868">
    <property type="component" value="Chromosome"/>
</dbReference>
<dbReference type="PaxDb" id="880073-Calab_3721"/>
<dbReference type="GO" id="GO:0006780">
    <property type="term" value="P:uroporphyrinogen III biosynthetic process"/>
    <property type="evidence" value="ECO:0007669"/>
    <property type="project" value="UniProtKB-UniRule"/>
</dbReference>
<dbReference type="Pfam" id="PF02602">
    <property type="entry name" value="HEM4"/>
    <property type="match status" value="1"/>
</dbReference>
<evidence type="ECO:0000256" key="1">
    <source>
        <dbReference type="ARBA" id="ARBA00004772"/>
    </source>
</evidence>
<name>H1XPE7_CALAY</name>
<dbReference type="RefSeq" id="WP_006930903.1">
    <property type="nucleotide sequence ID" value="NZ_CM001402.1"/>
</dbReference>
<keyword evidence="4 9" id="KW-0456">Lyase</keyword>
<dbReference type="STRING" id="880073.Cabys_2677"/>
<comment type="similarity">
    <text evidence="2 9">Belongs to the uroporphyrinogen-III synthase family.</text>
</comment>
<dbReference type="EC" id="4.2.1.75" evidence="3 9"/>
<dbReference type="SUPFAM" id="SSF69618">
    <property type="entry name" value="HemD-like"/>
    <property type="match status" value="1"/>
</dbReference>
<evidence type="ECO:0000256" key="9">
    <source>
        <dbReference type="RuleBase" id="RU366031"/>
    </source>
</evidence>
<proteinExistence type="inferred from homology"/>
<comment type="pathway">
    <text evidence="1 9">Porphyrin-containing compound metabolism; protoporphyrin-IX biosynthesis; coproporphyrinogen-III from 5-aminolevulinate: step 3/4.</text>
</comment>
<keyword evidence="13" id="KW-1185">Reference proteome</keyword>
<evidence type="ECO:0000313" key="12">
    <source>
        <dbReference type="EMBL" id="EHO43318.1"/>
    </source>
</evidence>
<evidence type="ECO:0000256" key="4">
    <source>
        <dbReference type="ARBA" id="ARBA00023239"/>
    </source>
</evidence>
<dbReference type="Gene3D" id="3.40.50.10090">
    <property type="match status" value="2"/>
</dbReference>
<comment type="function">
    <text evidence="6 9">Catalyzes cyclization of the linear tetrapyrrole, hydroxymethylbilane, to the macrocyclic uroporphyrinogen III.</text>
</comment>